<name>A0A8J2UHM8_9BACT</name>
<proteinExistence type="predicted"/>
<comment type="caution">
    <text evidence="1">The sequence shown here is derived from an EMBL/GenBank/DDBJ whole genome shotgun (WGS) entry which is preliminary data.</text>
</comment>
<dbReference type="AlphaFoldDB" id="A0A8J2UHM8"/>
<protein>
    <submittedName>
        <fullName evidence="1">Uncharacterized protein</fullName>
    </submittedName>
</protein>
<evidence type="ECO:0000313" key="2">
    <source>
        <dbReference type="Proteomes" id="UP000607559"/>
    </source>
</evidence>
<reference evidence="1" key="2">
    <citation type="submission" date="2020-09" db="EMBL/GenBank/DDBJ databases">
        <authorList>
            <person name="Sun Q."/>
            <person name="Zhou Y."/>
        </authorList>
    </citation>
    <scope>NUCLEOTIDE SEQUENCE</scope>
    <source>
        <strain evidence="1">CGMCC 1.15448</strain>
    </source>
</reference>
<keyword evidence="2" id="KW-1185">Reference proteome</keyword>
<gene>
    <name evidence="1" type="ORF">GCM10011511_48740</name>
</gene>
<dbReference type="RefSeq" id="WP_188936693.1">
    <property type="nucleotide sequence ID" value="NZ_BMJC01000005.1"/>
</dbReference>
<dbReference type="Proteomes" id="UP000607559">
    <property type="component" value="Unassembled WGS sequence"/>
</dbReference>
<accession>A0A8J2UHM8</accession>
<organism evidence="1 2">
    <name type="scientific">Puia dinghuensis</name>
    <dbReference type="NCBI Taxonomy" id="1792502"/>
    <lineage>
        <taxon>Bacteria</taxon>
        <taxon>Pseudomonadati</taxon>
        <taxon>Bacteroidota</taxon>
        <taxon>Chitinophagia</taxon>
        <taxon>Chitinophagales</taxon>
        <taxon>Chitinophagaceae</taxon>
        <taxon>Puia</taxon>
    </lineage>
</organism>
<evidence type="ECO:0000313" key="1">
    <source>
        <dbReference type="EMBL" id="GGB19308.1"/>
    </source>
</evidence>
<reference evidence="1" key="1">
    <citation type="journal article" date="2014" name="Int. J. Syst. Evol. Microbiol.">
        <title>Complete genome sequence of Corynebacterium casei LMG S-19264T (=DSM 44701T), isolated from a smear-ripened cheese.</title>
        <authorList>
            <consortium name="US DOE Joint Genome Institute (JGI-PGF)"/>
            <person name="Walter F."/>
            <person name="Albersmeier A."/>
            <person name="Kalinowski J."/>
            <person name="Ruckert C."/>
        </authorList>
    </citation>
    <scope>NUCLEOTIDE SEQUENCE</scope>
    <source>
        <strain evidence="1">CGMCC 1.15448</strain>
    </source>
</reference>
<sequence>MPGFKKHRIYFRPLQLSDAIYISQWLADALRQPPGWERRLRRLLKEEWQKTDKLSRQMSWMCMSGNDPLFFLEIAGADEVFLTAPRGVLNNRPAALAAWRRVIVHLRSLRVNGRRTLSGIHVKLENSRHIECECLLQLGFTEIPHSEAPNGTLNHRSFQLTW</sequence>
<dbReference type="EMBL" id="BMJC01000005">
    <property type="protein sequence ID" value="GGB19308.1"/>
    <property type="molecule type" value="Genomic_DNA"/>
</dbReference>